<keyword evidence="1" id="KW-1133">Transmembrane helix</keyword>
<organism evidence="2 3">
    <name type="scientific">Phlyctema vagabunda</name>
    <dbReference type="NCBI Taxonomy" id="108571"/>
    <lineage>
        <taxon>Eukaryota</taxon>
        <taxon>Fungi</taxon>
        <taxon>Dikarya</taxon>
        <taxon>Ascomycota</taxon>
        <taxon>Pezizomycotina</taxon>
        <taxon>Leotiomycetes</taxon>
        <taxon>Helotiales</taxon>
        <taxon>Dermateaceae</taxon>
        <taxon>Phlyctema</taxon>
    </lineage>
</organism>
<dbReference type="InterPro" id="IPR021709">
    <property type="entry name" value="DUF3292"/>
</dbReference>
<reference evidence="2 3" key="1">
    <citation type="submission" date="2024-06" db="EMBL/GenBank/DDBJ databases">
        <title>Complete genome of Phlyctema vagabunda strain 19-DSS-EL-015.</title>
        <authorList>
            <person name="Fiorenzani C."/>
        </authorList>
    </citation>
    <scope>NUCLEOTIDE SEQUENCE [LARGE SCALE GENOMIC DNA]</scope>
    <source>
        <strain evidence="2 3">19-DSS-EL-015</strain>
    </source>
</reference>
<dbReference type="PRINTS" id="PR00081">
    <property type="entry name" value="GDHRDH"/>
</dbReference>
<evidence type="ECO:0000313" key="3">
    <source>
        <dbReference type="Proteomes" id="UP001629113"/>
    </source>
</evidence>
<evidence type="ECO:0000313" key="2">
    <source>
        <dbReference type="EMBL" id="KAL3424149.1"/>
    </source>
</evidence>
<dbReference type="InterPro" id="IPR002347">
    <property type="entry name" value="SDR_fam"/>
</dbReference>
<feature type="transmembrane region" description="Helical" evidence="1">
    <location>
        <begin position="434"/>
        <end position="451"/>
    </location>
</feature>
<evidence type="ECO:0000256" key="1">
    <source>
        <dbReference type="SAM" id="Phobius"/>
    </source>
</evidence>
<dbReference type="Gene3D" id="3.40.50.720">
    <property type="entry name" value="NAD(P)-binding Rossmann-like Domain"/>
    <property type="match status" value="1"/>
</dbReference>
<keyword evidence="3" id="KW-1185">Reference proteome</keyword>
<dbReference type="EMBL" id="JBFCZG010000003">
    <property type="protein sequence ID" value="KAL3424149.1"/>
    <property type="molecule type" value="Genomic_DNA"/>
</dbReference>
<keyword evidence="1" id="KW-0472">Membrane</keyword>
<keyword evidence="1" id="KW-0812">Transmembrane</keyword>
<accession>A0ABR4PLE4</accession>
<dbReference type="SUPFAM" id="SSF51735">
    <property type="entry name" value="NAD(P)-binding Rossmann-fold domains"/>
    <property type="match status" value="1"/>
</dbReference>
<dbReference type="PANTHER" id="PTHR38694">
    <property type="entry name" value="CONSERVED EXPRESSED PROTEIN"/>
    <property type="match status" value="1"/>
</dbReference>
<protein>
    <submittedName>
        <fullName evidence="2">Uncharacterized protein</fullName>
    </submittedName>
</protein>
<comment type="caution">
    <text evidence="2">The sequence shown here is derived from an EMBL/GenBank/DDBJ whole genome shotgun (WGS) entry which is preliminary data.</text>
</comment>
<proteinExistence type="predicted"/>
<dbReference type="Pfam" id="PF00106">
    <property type="entry name" value="adh_short"/>
    <property type="match status" value="1"/>
</dbReference>
<dbReference type="InterPro" id="IPR036291">
    <property type="entry name" value="NAD(P)-bd_dom_sf"/>
</dbReference>
<gene>
    <name evidence="2" type="ORF">PVAG01_03430</name>
</gene>
<dbReference type="PANTHER" id="PTHR38694:SF1">
    <property type="entry name" value="PEROXIN DOMAIN-CONTAINING PROTEIN"/>
    <property type="match status" value="1"/>
</dbReference>
<dbReference type="Pfam" id="PF11696">
    <property type="entry name" value="DUF3292"/>
    <property type="match status" value="1"/>
</dbReference>
<feature type="transmembrane region" description="Helical" evidence="1">
    <location>
        <begin position="238"/>
        <end position="261"/>
    </location>
</feature>
<sequence>MSTLYNYNSLTNGEDNTNANIAREIDTGMPSDTRVDSPVETQVSQDVHGVHASDATVHSDTKVVQHGPQPPNIDGFISKHTANAEKAVLEAKFKAQEVANNAKTKVQRVANEASEDFRGAFVPDGLEVVNDEFRINKTVPAHSGVIDVGWNDPLPVADPLINDVPNGEDVSYVKVYKNPQFRGLDPIEAWENESSTDKLTLHLQRLYINVVLNMASLGKQVARLRSWREPRRTAAFCVAYFLAWTLDMLIPLVFATLIALVSSKQARDTLFPPVPRALVSLTSGQIQRAQAGILGTDDTLTGAAEKQKGEAVEEEAANFVDNVRHIFMRAVGVHENTEKEGDPLEGKVPEPIRRGLKTIKDEGTAAGHTTDTTKQTEKPMEEMIWHKANPDQIAKFMEKVPHVVGEVIDTWERFANALVPIPPFSRYSYLRIDAVLIPVLLVSLVVNYYMVYKATGFGVGFMIFGDPIISRSMALMNKKAPNWKESVVPKNNVLLGVPTNIQIALTLLRAGEAHKIPLPPVPSSKDKDLNRPVDVNLDEIPMDGNDTEKVDELRPLTSEISHKESIAKEEEPPRKHKRISKIMHIFKGNTKVVVETKLGVDQARAKLGSGKAKKHIGVIPKPKNMVFAGPDKFKARFEGKNGWVHITEGTQPRVVFTKDKGSDATSLEHADLMFDLPINEIVGLKRLSADLDKMTAKAADWSADKDLLGSVEIRDMHHNSRLLTEIYLKMNILTSNVFDPEKDIPNLSGKTFVVTGGSAGIGYGIVAHLLQHNADKIYLLSNKEEHADDAIEALAEYGNTSNVEWKKCNFEDFKQVQSVGEELSKLTKIDALVCNAGLGVGVYNESVADGIDTHMQVNVFAQNLLALMLLPVLLKTPNSRLVFQSSDMHRAAPSDTKFKSLEEINHDIGATYLYNRTKLAQILFARQLTKRLTAAGESSIHIIATHPGGVSTDQPKQAEEAYGILGTIGVAAARPFMKDPVKQGCRPALYAATSNEIVEKEITGVYIVPDKKVTDPSTQALDDELAENLWDLSETVLRSKLGELPYKSF</sequence>
<name>A0ABR4PLE4_9HELO</name>
<dbReference type="Proteomes" id="UP001629113">
    <property type="component" value="Unassembled WGS sequence"/>
</dbReference>